<dbReference type="AlphaFoldDB" id="A0A8X7S4Q8"/>
<proteinExistence type="predicted"/>
<gene>
    <name evidence="1" type="ORF">Bca52824_037425</name>
</gene>
<comment type="caution">
    <text evidence="1">The sequence shown here is derived from an EMBL/GenBank/DDBJ whole genome shotgun (WGS) entry which is preliminary data.</text>
</comment>
<evidence type="ECO:0000313" key="2">
    <source>
        <dbReference type="Proteomes" id="UP000886595"/>
    </source>
</evidence>
<evidence type="ECO:0000313" key="1">
    <source>
        <dbReference type="EMBL" id="KAG2300953.1"/>
    </source>
</evidence>
<protein>
    <submittedName>
        <fullName evidence="1">Uncharacterized protein</fullName>
    </submittedName>
</protein>
<accession>A0A8X7S4Q8</accession>
<reference evidence="1 2" key="1">
    <citation type="submission" date="2020-02" db="EMBL/GenBank/DDBJ databases">
        <authorList>
            <person name="Ma Q."/>
            <person name="Huang Y."/>
            <person name="Song X."/>
            <person name="Pei D."/>
        </authorList>
    </citation>
    <scope>NUCLEOTIDE SEQUENCE [LARGE SCALE GENOMIC DNA]</scope>
    <source>
        <strain evidence="1">Sxm20200214</strain>
        <tissue evidence="1">Leaf</tissue>
    </source>
</reference>
<dbReference type="Proteomes" id="UP000886595">
    <property type="component" value="Unassembled WGS sequence"/>
</dbReference>
<dbReference type="EMBL" id="JAAMPC010000008">
    <property type="protein sequence ID" value="KAG2300953.1"/>
    <property type="molecule type" value="Genomic_DNA"/>
</dbReference>
<organism evidence="1 2">
    <name type="scientific">Brassica carinata</name>
    <name type="common">Ethiopian mustard</name>
    <name type="synonym">Abyssinian cabbage</name>
    <dbReference type="NCBI Taxonomy" id="52824"/>
    <lineage>
        <taxon>Eukaryota</taxon>
        <taxon>Viridiplantae</taxon>
        <taxon>Streptophyta</taxon>
        <taxon>Embryophyta</taxon>
        <taxon>Tracheophyta</taxon>
        <taxon>Spermatophyta</taxon>
        <taxon>Magnoliopsida</taxon>
        <taxon>eudicotyledons</taxon>
        <taxon>Gunneridae</taxon>
        <taxon>Pentapetalae</taxon>
        <taxon>rosids</taxon>
        <taxon>malvids</taxon>
        <taxon>Brassicales</taxon>
        <taxon>Brassicaceae</taxon>
        <taxon>Brassiceae</taxon>
        <taxon>Brassica</taxon>
    </lineage>
</organism>
<sequence length="162" mass="18812">MRIVPEDFLWHDGGIKTYDTFIYLKEFSVHLEEECMTVRPRYHPEKLDVYDLENMLYYRGDGAYDEFHSSIQNLLSGGQIVTIRIPSYDSYFGVYAESTGKDIYSPSPAELGRHVQYNGHFLLAIESSRDCDDRLFYQCQESVEPDFADNGYSLTSLLTMLK</sequence>
<keyword evidence="2" id="KW-1185">Reference proteome</keyword>
<name>A0A8X7S4Q8_BRACI</name>